<evidence type="ECO:0000313" key="2">
    <source>
        <dbReference type="Proteomes" id="UP000076442"/>
    </source>
</evidence>
<evidence type="ECO:0000313" key="1">
    <source>
        <dbReference type="EMBL" id="KZD90948.1"/>
    </source>
</evidence>
<reference evidence="1 2" key="1">
    <citation type="submission" date="2015-09" db="EMBL/GenBank/DDBJ databases">
        <title>Spore heat resistance.</title>
        <authorList>
            <person name="Boekhorst J."/>
            <person name="Berendsen E.M."/>
            <person name="Wells-Bennik M.H."/>
            <person name="Kuipers O.P."/>
        </authorList>
    </citation>
    <scope>NUCLEOTIDE SEQUENCE [LARGE SCALE GENOMIC DNA]</scope>
    <source>
        <strain evidence="1 2">B4122</strain>
    </source>
</reference>
<protein>
    <submittedName>
        <fullName evidence="1">Uncharacterized protein</fullName>
    </submittedName>
</protein>
<organism evidence="1 2">
    <name type="scientific">Bacillus subtilis</name>
    <dbReference type="NCBI Taxonomy" id="1423"/>
    <lineage>
        <taxon>Bacteria</taxon>
        <taxon>Bacillati</taxon>
        <taxon>Bacillota</taxon>
        <taxon>Bacilli</taxon>
        <taxon>Bacillales</taxon>
        <taxon>Bacillaceae</taxon>
        <taxon>Bacillus</taxon>
    </lineage>
</organism>
<dbReference type="Proteomes" id="UP000076442">
    <property type="component" value="Unassembled WGS sequence"/>
</dbReference>
<gene>
    <name evidence="1" type="ORF">B4122_3027</name>
</gene>
<accession>A0AAP1E7B5</accession>
<proteinExistence type="predicted"/>
<dbReference type="AlphaFoldDB" id="A0AAP1E7B5"/>
<name>A0AAP1E7B5_BACIU</name>
<sequence length="52" mass="5969">MFSRNSCQKCPEAGMIRRELSIGSDEREGSFFYENVHLDGELFNVSVHCERG</sequence>
<dbReference type="EMBL" id="LJZV01000014">
    <property type="protein sequence ID" value="KZD90948.1"/>
    <property type="molecule type" value="Genomic_DNA"/>
</dbReference>
<comment type="caution">
    <text evidence="1">The sequence shown here is derived from an EMBL/GenBank/DDBJ whole genome shotgun (WGS) entry which is preliminary data.</text>
</comment>